<keyword evidence="3" id="KW-0677">Repeat</keyword>
<evidence type="ECO:0000256" key="3">
    <source>
        <dbReference type="ARBA" id="ARBA00022737"/>
    </source>
</evidence>
<dbReference type="SMART" id="SM00355">
    <property type="entry name" value="ZnF_C2H2"/>
    <property type="match status" value="1"/>
</dbReference>
<evidence type="ECO:0000256" key="7">
    <source>
        <dbReference type="PROSITE-ProRule" id="PRU00042"/>
    </source>
</evidence>
<feature type="compositionally biased region" description="Basic and acidic residues" evidence="8">
    <location>
        <begin position="80"/>
        <end position="103"/>
    </location>
</feature>
<evidence type="ECO:0000256" key="5">
    <source>
        <dbReference type="ARBA" id="ARBA00022833"/>
    </source>
</evidence>
<dbReference type="Proteomes" id="UP000228934">
    <property type="component" value="Unassembled WGS sequence"/>
</dbReference>
<keyword evidence="2" id="KW-0479">Metal-binding</keyword>
<dbReference type="EMBL" id="KZ040880">
    <property type="protein sequence ID" value="PIO12864.1"/>
    <property type="molecule type" value="Genomic_DNA"/>
</dbReference>
<feature type="compositionally biased region" description="Polar residues" evidence="8">
    <location>
        <begin position="563"/>
        <end position="583"/>
    </location>
</feature>
<feature type="compositionally biased region" description="Basic and acidic residues" evidence="8">
    <location>
        <begin position="393"/>
        <end position="402"/>
    </location>
</feature>
<dbReference type="GO" id="GO:0000981">
    <property type="term" value="F:DNA-binding transcription factor activity, RNA polymerase II-specific"/>
    <property type="evidence" value="ECO:0007669"/>
    <property type="project" value="TreeGrafter"/>
</dbReference>
<dbReference type="InterPro" id="IPR013087">
    <property type="entry name" value="Znf_C2H2_type"/>
</dbReference>
<feature type="non-terminal residue" evidence="10">
    <location>
        <position position="611"/>
    </location>
</feature>
<feature type="compositionally biased region" description="Basic and acidic residues" evidence="8">
    <location>
        <begin position="22"/>
        <end position="35"/>
    </location>
</feature>
<dbReference type="PANTHER" id="PTHR24381">
    <property type="entry name" value="ZINC FINGER PROTEIN"/>
    <property type="match status" value="1"/>
</dbReference>
<feature type="region of interest" description="Disordered" evidence="8">
    <location>
        <begin position="375"/>
        <end position="411"/>
    </location>
</feature>
<dbReference type="PROSITE" id="PS00028">
    <property type="entry name" value="ZINC_FINGER_C2H2_1"/>
    <property type="match status" value="1"/>
</dbReference>
<feature type="region of interest" description="Disordered" evidence="8">
    <location>
        <begin position="1"/>
        <end position="124"/>
    </location>
</feature>
<protein>
    <recommendedName>
        <fullName evidence="9">C2H2-type domain-containing protein</fullName>
    </recommendedName>
</protein>
<gene>
    <name evidence="10" type="ORF">AB205_0175180</name>
</gene>
<feature type="compositionally biased region" description="Polar residues" evidence="8">
    <location>
        <begin position="594"/>
        <end position="611"/>
    </location>
</feature>
<dbReference type="Gene3D" id="3.30.160.60">
    <property type="entry name" value="Classic Zinc Finger"/>
    <property type="match status" value="1"/>
</dbReference>
<dbReference type="FunFam" id="3.30.160.60:FF:000038">
    <property type="entry name" value="Zinc finger protein 624"/>
    <property type="match status" value="1"/>
</dbReference>
<accession>A0A2G9QB78</accession>
<organism evidence="10 11">
    <name type="scientific">Aquarana catesbeiana</name>
    <name type="common">American bullfrog</name>
    <name type="synonym">Rana catesbeiana</name>
    <dbReference type="NCBI Taxonomy" id="8400"/>
    <lineage>
        <taxon>Eukaryota</taxon>
        <taxon>Metazoa</taxon>
        <taxon>Chordata</taxon>
        <taxon>Craniata</taxon>
        <taxon>Vertebrata</taxon>
        <taxon>Euteleostomi</taxon>
        <taxon>Amphibia</taxon>
        <taxon>Batrachia</taxon>
        <taxon>Anura</taxon>
        <taxon>Neobatrachia</taxon>
        <taxon>Ranoidea</taxon>
        <taxon>Ranidae</taxon>
        <taxon>Aquarana</taxon>
    </lineage>
</organism>
<feature type="domain" description="C2H2-type" evidence="9">
    <location>
        <begin position="478"/>
        <end position="505"/>
    </location>
</feature>
<dbReference type="OrthoDB" id="3437960at2759"/>
<evidence type="ECO:0000256" key="8">
    <source>
        <dbReference type="SAM" id="MobiDB-lite"/>
    </source>
</evidence>
<dbReference type="GO" id="GO:0005634">
    <property type="term" value="C:nucleus"/>
    <property type="evidence" value="ECO:0007669"/>
    <property type="project" value="UniProtKB-SubCell"/>
</dbReference>
<dbReference type="AlphaFoldDB" id="A0A2G9QB78"/>
<dbReference type="SUPFAM" id="SSF57667">
    <property type="entry name" value="beta-beta-alpha zinc fingers"/>
    <property type="match status" value="1"/>
</dbReference>
<keyword evidence="5" id="KW-0862">Zinc</keyword>
<evidence type="ECO:0000256" key="4">
    <source>
        <dbReference type="ARBA" id="ARBA00022771"/>
    </source>
</evidence>
<evidence type="ECO:0000259" key="9">
    <source>
        <dbReference type="PROSITE" id="PS50157"/>
    </source>
</evidence>
<proteinExistence type="predicted"/>
<feature type="region of interest" description="Disordered" evidence="8">
    <location>
        <begin position="543"/>
        <end position="611"/>
    </location>
</feature>
<evidence type="ECO:0000313" key="11">
    <source>
        <dbReference type="Proteomes" id="UP000228934"/>
    </source>
</evidence>
<sequence>VDGSSNVNPPERCPCPRYSNDSTKEDHKIVHHDQVDGSSNENLPERCSRPLYSRDSTQEGHTIPHHHQVDGSSKGNLPERCPRPRYSQDSKQEDHTIPYHHQVDGSSKVNPPETCPGPRYSWDSTQEDLAIPHHHQVDRAINGNPPERCPCPRYSRDSTQENHSVPHHDQGEKLTNVKVEVKAEEGAGSVRGDPRSTEEFGMVVAVKEEGSSLDVGTGGHNVTTSERPQTLSLDYNAEDIDTVEYSSEAIHDPQKIHHRPYYVDRSMDSSKPEDSFDESLTLPNEIHPGLHVDDRSLDPWRSSSSHLDISHKDDKLIPWSEVNEGFTSQSSLAERTNVGERPYQCSECGKGGHPTMERLSLDYNIEVIDIADCSPEANPDTEILHHSPYYVDRSTDSSKPEDSFYNSHALPNEVHPGLHVVETSLDPSIPQTSSSSNLDTSLHQDDDDVILCSQVNEGFTSQASVTEDPRTNPVELPYQCSECGKGFNWKGHLLRHMKCHTDERPYSCVQCGKCGHNATTTERHQIASLDYTVEDDDVVEYSPEANTDTQTLHHKPYYVDSSIDPSQPEESFQKSHTVTSESHPSFHVADISLDPSNPQGSPSNSLDTSSH</sequence>
<feature type="non-terminal residue" evidence="10">
    <location>
        <position position="1"/>
    </location>
</feature>
<evidence type="ECO:0000256" key="2">
    <source>
        <dbReference type="ARBA" id="ARBA00022723"/>
    </source>
</evidence>
<dbReference type="GO" id="GO:0000977">
    <property type="term" value="F:RNA polymerase II transcription regulatory region sequence-specific DNA binding"/>
    <property type="evidence" value="ECO:0007669"/>
    <property type="project" value="TreeGrafter"/>
</dbReference>
<keyword evidence="6" id="KW-0539">Nucleus</keyword>
<feature type="region of interest" description="Disordered" evidence="8">
    <location>
        <begin position="137"/>
        <end position="176"/>
    </location>
</feature>
<feature type="compositionally biased region" description="Basic and acidic residues" evidence="8">
    <location>
        <begin position="154"/>
        <end position="172"/>
    </location>
</feature>
<dbReference type="PROSITE" id="PS50157">
    <property type="entry name" value="ZINC_FINGER_C2H2_2"/>
    <property type="match status" value="1"/>
</dbReference>
<evidence type="ECO:0000256" key="6">
    <source>
        <dbReference type="ARBA" id="ARBA00023242"/>
    </source>
</evidence>
<dbReference type="GO" id="GO:0008270">
    <property type="term" value="F:zinc ion binding"/>
    <property type="evidence" value="ECO:0007669"/>
    <property type="project" value="UniProtKB-KW"/>
</dbReference>
<dbReference type="InterPro" id="IPR036236">
    <property type="entry name" value="Znf_C2H2_sf"/>
</dbReference>
<name>A0A2G9QB78_AQUCT</name>
<evidence type="ECO:0000256" key="1">
    <source>
        <dbReference type="ARBA" id="ARBA00004123"/>
    </source>
</evidence>
<dbReference type="PANTHER" id="PTHR24381:SF393">
    <property type="entry name" value="CHROMATIN-LINKED ADAPTOR FOR MSL PROTEINS, ISOFORM B"/>
    <property type="match status" value="1"/>
</dbReference>
<comment type="subcellular location">
    <subcellularLocation>
        <location evidence="1">Nucleus</location>
    </subcellularLocation>
</comment>
<keyword evidence="11" id="KW-1185">Reference proteome</keyword>
<keyword evidence="4 7" id="KW-0863">Zinc-finger</keyword>
<reference evidence="11" key="1">
    <citation type="journal article" date="2017" name="Nat. Commun.">
        <title>The North American bullfrog draft genome provides insight into hormonal regulation of long noncoding RNA.</title>
        <authorList>
            <person name="Hammond S.A."/>
            <person name="Warren R.L."/>
            <person name="Vandervalk B.P."/>
            <person name="Kucuk E."/>
            <person name="Khan H."/>
            <person name="Gibb E.A."/>
            <person name="Pandoh P."/>
            <person name="Kirk H."/>
            <person name="Zhao Y."/>
            <person name="Jones M."/>
            <person name="Mungall A.J."/>
            <person name="Coope R."/>
            <person name="Pleasance S."/>
            <person name="Moore R.A."/>
            <person name="Holt R.A."/>
            <person name="Round J.M."/>
            <person name="Ohora S."/>
            <person name="Walle B.V."/>
            <person name="Veldhoen N."/>
            <person name="Helbing C.C."/>
            <person name="Birol I."/>
        </authorList>
    </citation>
    <scope>NUCLEOTIDE SEQUENCE [LARGE SCALE GENOMIC DNA]</scope>
</reference>
<evidence type="ECO:0000313" key="10">
    <source>
        <dbReference type="EMBL" id="PIO12864.1"/>
    </source>
</evidence>